<evidence type="ECO:0000313" key="2">
    <source>
        <dbReference type="EMBL" id="CZT22912.1"/>
    </source>
</evidence>
<name>A0A2D3VD05_9PEZI</name>
<sequence>MAKFTKRQLLTTLSLVYLIALTFLAAYALHQTHKYSLPIPTILSALTVALPPLAGITLETLVSFQYQLASKKGATQTSKIFQFVNGAFLIYETILATLAGTHIYPIGGLLCPLHDKWQDLFSKKDSGRIRQIQNAFQCCGFSTTKEMAWPFPGNGRGADACVVRYAERAGKACLGSWRDMERKVAIILMVVPLGVFLWKVALFLLSSSFDTAWLPSTVRLPEDQNRAGNRSAIAYRDVEDQGEADSLRDEVTRLNNDSDLAYRVEGGRIVRPSPLFQESGVWNEE</sequence>
<dbReference type="AlphaFoldDB" id="A0A2D3VD05"/>
<keyword evidence="1" id="KW-0472">Membrane</keyword>
<organism evidence="2 3">
    <name type="scientific">Ramularia collo-cygni</name>
    <dbReference type="NCBI Taxonomy" id="112498"/>
    <lineage>
        <taxon>Eukaryota</taxon>
        <taxon>Fungi</taxon>
        <taxon>Dikarya</taxon>
        <taxon>Ascomycota</taxon>
        <taxon>Pezizomycotina</taxon>
        <taxon>Dothideomycetes</taxon>
        <taxon>Dothideomycetidae</taxon>
        <taxon>Mycosphaerellales</taxon>
        <taxon>Mycosphaerellaceae</taxon>
        <taxon>Ramularia</taxon>
    </lineage>
</organism>
<dbReference type="EMBL" id="FJUY01000014">
    <property type="protein sequence ID" value="CZT22912.1"/>
    <property type="molecule type" value="Genomic_DNA"/>
</dbReference>
<reference evidence="2 3" key="1">
    <citation type="submission" date="2016-03" db="EMBL/GenBank/DDBJ databases">
        <authorList>
            <person name="Ploux O."/>
        </authorList>
    </citation>
    <scope>NUCLEOTIDE SEQUENCE [LARGE SCALE GENOMIC DNA]</scope>
    <source>
        <strain evidence="2 3">URUG2</strain>
    </source>
</reference>
<dbReference type="Proteomes" id="UP000225277">
    <property type="component" value="Unassembled WGS sequence"/>
</dbReference>
<keyword evidence="1" id="KW-1133">Transmembrane helix</keyword>
<evidence type="ECO:0008006" key="4">
    <source>
        <dbReference type="Google" id="ProtNLM"/>
    </source>
</evidence>
<dbReference type="STRING" id="112498.A0A2D3VD05"/>
<dbReference type="GeneID" id="35603706"/>
<dbReference type="RefSeq" id="XP_023629636.1">
    <property type="nucleotide sequence ID" value="XM_023773868.1"/>
</dbReference>
<gene>
    <name evidence="2" type="ORF">RCC_08619</name>
</gene>
<evidence type="ECO:0000256" key="1">
    <source>
        <dbReference type="SAM" id="Phobius"/>
    </source>
</evidence>
<keyword evidence="3" id="KW-1185">Reference proteome</keyword>
<evidence type="ECO:0000313" key="3">
    <source>
        <dbReference type="Proteomes" id="UP000225277"/>
    </source>
</evidence>
<feature type="transmembrane region" description="Helical" evidence="1">
    <location>
        <begin position="184"/>
        <end position="205"/>
    </location>
</feature>
<proteinExistence type="predicted"/>
<dbReference type="OrthoDB" id="71600at2759"/>
<protein>
    <recommendedName>
        <fullName evidence="4">Tetraspanin Tsp3</fullName>
    </recommendedName>
</protein>
<keyword evidence="1" id="KW-0812">Transmembrane</keyword>
<accession>A0A2D3VD05</accession>
<feature type="transmembrane region" description="Helical" evidence="1">
    <location>
        <begin position="38"/>
        <end position="62"/>
    </location>
</feature>